<keyword evidence="2" id="KW-1185">Reference proteome</keyword>
<proteinExistence type="predicted"/>
<reference evidence="1" key="1">
    <citation type="submission" date="2022-04" db="EMBL/GenBank/DDBJ databases">
        <title>Genome of the entomopathogenic fungus Entomophthora muscae.</title>
        <authorList>
            <person name="Elya C."/>
            <person name="Lovett B.R."/>
            <person name="Lee E."/>
            <person name="Macias A.M."/>
            <person name="Hajek A.E."/>
            <person name="De Bivort B.L."/>
            <person name="Kasson M.T."/>
            <person name="De Fine Licht H.H."/>
            <person name="Stajich J.E."/>
        </authorList>
    </citation>
    <scope>NUCLEOTIDE SEQUENCE</scope>
    <source>
        <strain evidence="1">Berkeley</strain>
    </source>
</reference>
<dbReference type="EMBL" id="QTSX02006273">
    <property type="protein sequence ID" value="KAJ9055831.1"/>
    <property type="molecule type" value="Genomic_DNA"/>
</dbReference>
<accession>A0ACC2S0C2</accession>
<protein>
    <submittedName>
        <fullName evidence="1">Uncharacterized protein</fullName>
    </submittedName>
</protein>
<dbReference type="Proteomes" id="UP001165960">
    <property type="component" value="Unassembled WGS sequence"/>
</dbReference>
<name>A0ACC2S0C2_9FUNG</name>
<gene>
    <name evidence="1" type="ORF">DSO57_1039141</name>
</gene>
<evidence type="ECO:0000313" key="2">
    <source>
        <dbReference type="Proteomes" id="UP001165960"/>
    </source>
</evidence>
<sequence length="67" mass="7847">MAAVYGEAEAESSRCYPIVQFVIPLYKDESPISARTLNFYQPISSKQVLNCFYNKHFMRYLSKYAMH</sequence>
<comment type="caution">
    <text evidence="1">The sequence shown here is derived from an EMBL/GenBank/DDBJ whole genome shotgun (WGS) entry which is preliminary data.</text>
</comment>
<organism evidence="1 2">
    <name type="scientific">Entomophthora muscae</name>
    <dbReference type="NCBI Taxonomy" id="34485"/>
    <lineage>
        <taxon>Eukaryota</taxon>
        <taxon>Fungi</taxon>
        <taxon>Fungi incertae sedis</taxon>
        <taxon>Zoopagomycota</taxon>
        <taxon>Entomophthoromycotina</taxon>
        <taxon>Entomophthoromycetes</taxon>
        <taxon>Entomophthorales</taxon>
        <taxon>Entomophthoraceae</taxon>
        <taxon>Entomophthora</taxon>
    </lineage>
</organism>
<evidence type="ECO:0000313" key="1">
    <source>
        <dbReference type="EMBL" id="KAJ9055831.1"/>
    </source>
</evidence>